<geneLocation type="plasmid" evidence="2">
    <name>pne1b</name>
</geneLocation>
<protein>
    <submittedName>
        <fullName evidence="1">Uncharacterized protein</fullName>
    </submittedName>
</protein>
<evidence type="ECO:0000313" key="1">
    <source>
        <dbReference type="EMBL" id="QGY32203.1"/>
    </source>
</evidence>
<dbReference type="AlphaFoldDB" id="A0A6B9G8P8"/>
<organism evidence="1 2">
    <name type="scientific">Pantoea cypripedii</name>
    <name type="common">Pectobacterium cypripedii</name>
    <name type="synonym">Erwinia cypripedii</name>
    <dbReference type="NCBI Taxonomy" id="55209"/>
    <lineage>
        <taxon>Bacteria</taxon>
        <taxon>Pseudomonadati</taxon>
        <taxon>Pseudomonadota</taxon>
        <taxon>Gammaproteobacteria</taxon>
        <taxon>Enterobacterales</taxon>
        <taxon>Erwiniaceae</taxon>
        <taxon>Pantoea</taxon>
    </lineage>
</organism>
<keyword evidence="1" id="KW-0614">Plasmid</keyword>
<dbReference type="RefSeq" id="WP_208718099.1">
    <property type="nucleotide sequence ID" value="NZ_CP024770.1"/>
</dbReference>
<dbReference type="EMBL" id="CP024770">
    <property type="protein sequence ID" value="QGY32203.1"/>
    <property type="molecule type" value="Genomic_DNA"/>
</dbReference>
<sequence>MAQIQLLTLPEVAGQFNDIAVSLDERMMAAMSQLITDNQHLRASGIEAMNKAVVTNSPGEMLKSLSLLGDHKIHTETLLAFAREVNRGIETLVKA</sequence>
<name>A0A6B9G8P8_PANCY</name>
<proteinExistence type="predicted"/>
<gene>
    <name evidence="1" type="ORF">CUN67_24735</name>
</gene>
<evidence type="ECO:0000313" key="2">
    <source>
        <dbReference type="Proteomes" id="UP000502005"/>
    </source>
</evidence>
<dbReference type="Proteomes" id="UP000502005">
    <property type="component" value="Plasmid pNE1B"/>
</dbReference>
<reference evidence="1 2" key="1">
    <citation type="submission" date="2017-11" db="EMBL/GenBank/DDBJ databases">
        <title>Genome sequence of Pantoea cypripedii NE1.</title>
        <authorList>
            <person name="Nascimento F.X."/>
        </authorList>
    </citation>
    <scope>NUCLEOTIDE SEQUENCE [LARGE SCALE GENOMIC DNA]</scope>
    <source>
        <strain evidence="1 2">NE1</strain>
        <plasmid evidence="2">pne1b</plasmid>
    </source>
</reference>
<accession>A0A6B9G8P8</accession>